<dbReference type="PANTHER" id="PTHR43537">
    <property type="entry name" value="TRANSCRIPTIONAL REGULATOR, GNTR FAMILY"/>
    <property type="match status" value="1"/>
</dbReference>
<dbReference type="PANTHER" id="PTHR43537:SF44">
    <property type="entry name" value="GNTR FAMILY REGULATORY PROTEIN"/>
    <property type="match status" value="1"/>
</dbReference>
<dbReference type="Gene3D" id="1.10.10.10">
    <property type="entry name" value="Winged helix-like DNA-binding domain superfamily/Winged helix DNA-binding domain"/>
    <property type="match status" value="1"/>
</dbReference>
<keyword evidence="1" id="KW-0805">Transcription regulation</keyword>
<dbReference type="PRINTS" id="PR00035">
    <property type="entry name" value="HTHGNTR"/>
</dbReference>
<evidence type="ECO:0000256" key="4">
    <source>
        <dbReference type="SAM" id="Coils"/>
    </source>
</evidence>
<dbReference type="SMART" id="SM00345">
    <property type="entry name" value="HTH_GNTR"/>
    <property type="match status" value="1"/>
</dbReference>
<dbReference type="SUPFAM" id="SSF48008">
    <property type="entry name" value="GntR ligand-binding domain-like"/>
    <property type="match status" value="1"/>
</dbReference>
<keyword evidence="3" id="KW-0804">Transcription</keyword>
<dbReference type="SUPFAM" id="SSF46785">
    <property type="entry name" value="Winged helix' DNA-binding domain"/>
    <property type="match status" value="1"/>
</dbReference>
<sequence length="233" mass="25561">MSTDLVHRAIDDILRRISSGQFPAGSALPPEDELANLLKVSRLTMREAVKVLKDRRVLDVIHGRGTFVLPLEEWTDLSSIATLLTDRVSPKELGLQLTQVRRMLEVGAAGLAAGNRSEEDLARLEQDLRAYEEAHDADDVEAALNSDLAFHRHILAASGNPFVGAIMQPLQATLSLSRRHTSALPDVRERAQAHHRKIFEAIAAGRADEAKNAMRAHMTQTANDIASLPDSTD</sequence>
<dbReference type="SMART" id="SM00895">
    <property type="entry name" value="FCD"/>
    <property type="match status" value="1"/>
</dbReference>
<comment type="caution">
    <text evidence="6">The sequence shown here is derived from an EMBL/GenBank/DDBJ whole genome shotgun (WGS) entry which is preliminary data.</text>
</comment>
<dbReference type="InterPro" id="IPR008920">
    <property type="entry name" value="TF_FadR/GntR_C"/>
</dbReference>
<dbReference type="PROSITE" id="PS50949">
    <property type="entry name" value="HTH_GNTR"/>
    <property type="match status" value="1"/>
</dbReference>
<evidence type="ECO:0000259" key="5">
    <source>
        <dbReference type="PROSITE" id="PS50949"/>
    </source>
</evidence>
<evidence type="ECO:0000313" key="8">
    <source>
        <dbReference type="Proteomes" id="UP001230145"/>
    </source>
</evidence>
<organism evidence="6 8">
    <name type="scientific">Trueperella abortisuis</name>
    <dbReference type="NCBI Taxonomy" id="445930"/>
    <lineage>
        <taxon>Bacteria</taxon>
        <taxon>Bacillati</taxon>
        <taxon>Actinomycetota</taxon>
        <taxon>Actinomycetes</taxon>
        <taxon>Actinomycetales</taxon>
        <taxon>Actinomycetaceae</taxon>
        <taxon>Trueperella</taxon>
    </lineage>
</organism>
<dbReference type="Pfam" id="PF07729">
    <property type="entry name" value="FCD"/>
    <property type="match status" value="1"/>
</dbReference>
<dbReference type="EMBL" id="JAUSQL010000001">
    <property type="protein sequence ID" value="MDP9831343.1"/>
    <property type="molecule type" value="Genomic_DNA"/>
</dbReference>
<dbReference type="Proteomes" id="UP001230145">
    <property type="component" value="Unassembled WGS sequence"/>
</dbReference>
<evidence type="ECO:0000313" key="6">
    <source>
        <dbReference type="EMBL" id="MDP9831343.1"/>
    </source>
</evidence>
<dbReference type="InterPro" id="IPR036388">
    <property type="entry name" value="WH-like_DNA-bd_sf"/>
</dbReference>
<dbReference type="CDD" id="cd07377">
    <property type="entry name" value="WHTH_GntR"/>
    <property type="match status" value="1"/>
</dbReference>
<dbReference type="GO" id="GO:0003677">
    <property type="term" value="F:DNA binding"/>
    <property type="evidence" value="ECO:0007669"/>
    <property type="project" value="UniProtKB-KW"/>
</dbReference>
<accession>A0ABT9PF55</accession>
<keyword evidence="2 6" id="KW-0238">DNA-binding</keyword>
<gene>
    <name evidence="6" type="ORF">J2S45_000022</name>
    <name evidence="7" type="ORF">J2S45_002191</name>
</gene>
<dbReference type="Gene3D" id="1.20.120.530">
    <property type="entry name" value="GntR ligand-binding domain-like"/>
    <property type="match status" value="1"/>
</dbReference>
<proteinExistence type="predicted"/>
<evidence type="ECO:0000256" key="2">
    <source>
        <dbReference type="ARBA" id="ARBA00023125"/>
    </source>
</evidence>
<dbReference type="InterPro" id="IPR011711">
    <property type="entry name" value="GntR_C"/>
</dbReference>
<feature type="domain" description="HTH gntR-type" evidence="5">
    <location>
        <begin position="3"/>
        <end position="71"/>
    </location>
</feature>
<feature type="coiled-coil region" evidence="4">
    <location>
        <begin position="114"/>
        <end position="141"/>
    </location>
</feature>
<evidence type="ECO:0000313" key="7">
    <source>
        <dbReference type="EMBL" id="MDP9833512.1"/>
    </source>
</evidence>
<dbReference type="RefSeq" id="WP_307634123.1">
    <property type="nucleotide sequence ID" value="NZ_JAUSQL010000001.1"/>
</dbReference>
<protein>
    <submittedName>
        <fullName evidence="6">DNA-binding FadR family transcriptional regulator</fullName>
    </submittedName>
</protein>
<dbReference type="InterPro" id="IPR000524">
    <property type="entry name" value="Tscrpt_reg_HTH_GntR"/>
</dbReference>
<keyword evidence="8" id="KW-1185">Reference proteome</keyword>
<dbReference type="Pfam" id="PF00392">
    <property type="entry name" value="GntR"/>
    <property type="match status" value="1"/>
</dbReference>
<dbReference type="InterPro" id="IPR036390">
    <property type="entry name" value="WH_DNA-bd_sf"/>
</dbReference>
<name>A0ABT9PF55_9ACTO</name>
<reference evidence="6 8" key="1">
    <citation type="submission" date="2023-07" db="EMBL/GenBank/DDBJ databases">
        <title>Sequencing the genomes of 1000 actinobacteria strains.</title>
        <authorList>
            <person name="Klenk H.-P."/>
        </authorList>
    </citation>
    <scope>NUCLEOTIDE SEQUENCE [LARGE SCALE GENOMIC DNA]</scope>
    <source>
        <strain evidence="6 8">DSM 19515</strain>
    </source>
</reference>
<evidence type="ECO:0000256" key="3">
    <source>
        <dbReference type="ARBA" id="ARBA00023163"/>
    </source>
</evidence>
<dbReference type="EMBL" id="JAUSQL010000001">
    <property type="protein sequence ID" value="MDP9833512.1"/>
    <property type="molecule type" value="Genomic_DNA"/>
</dbReference>
<evidence type="ECO:0000256" key="1">
    <source>
        <dbReference type="ARBA" id="ARBA00023015"/>
    </source>
</evidence>
<keyword evidence="4" id="KW-0175">Coiled coil</keyword>